<accession>A0AA36HRQ6</accession>
<proteinExistence type="predicted"/>
<dbReference type="AlphaFoldDB" id="A0AA36HRQ6"/>
<protein>
    <submittedName>
        <fullName evidence="1">Uncharacterized protein</fullName>
    </submittedName>
</protein>
<evidence type="ECO:0000313" key="1">
    <source>
        <dbReference type="EMBL" id="CAJ1374119.1"/>
    </source>
</evidence>
<dbReference type="Proteomes" id="UP001178507">
    <property type="component" value="Unassembled WGS sequence"/>
</dbReference>
<organism evidence="1 2">
    <name type="scientific">Effrenium voratum</name>
    <dbReference type="NCBI Taxonomy" id="2562239"/>
    <lineage>
        <taxon>Eukaryota</taxon>
        <taxon>Sar</taxon>
        <taxon>Alveolata</taxon>
        <taxon>Dinophyceae</taxon>
        <taxon>Suessiales</taxon>
        <taxon>Symbiodiniaceae</taxon>
        <taxon>Effrenium</taxon>
    </lineage>
</organism>
<comment type="caution">
    <text evidence="1">The sequence shown here is derived from an EMBL/GenBank/DDBJ whole genome shotgun (WGS) entry which is preliminary data.</text>
</comment>
<evidence type="ECO:0000313" key="2">
    <source>
        <dbReference type="Proteomes" id="UP001178507"/>
    </source>
</evidence>
<reference evidence="1" key="1">
    <citation type="submission" date="2023-08" db="EMBL/GenBank/DDBJ databases">
        <authorList>
            <person name="Chen Y."/>
            <person name="Shah S."/>
            <person name="Dougan E. K."/>
            <person name="Thang M."/>
            <person name="Chan C."/>
        </authorList>
    </citation>
    <scope>NUCLEOTIDE SEQUENCE</scope>
</reference>
<name>A0AA36HRQ6_9DINO</name>
<dbReference type="EMBL" id="CAUJNA010000232">
    <property type="protein sequence ID" value="CAJ1374119.1"/>
    <property type="molecule type" value="Genomic_DNA"/>
</dbReference>
<sequence>MDIFRISHGSFSGLVGVRCDDEAAEIFQNAKNLAQALLGLASPGDATASQPKEIQEYLKSVGHGDFPWQYLEASGARGLGLGSNRRRCSRAAFLALALYKASAECPDYLVPEILKGPLSVLSTAIDLEAPKRTAWEKQLGPQNGPVADFQQMFEAAWNACVEWLEGHKLDDMPGILELHHVEALKRAGCEIGRKKAHNILMAARGLMMTELQTSSEDVLQKSLAGRPWQAIVAGSADKIRTELVGPGIKDFHLEMRRRERCPYTRDPMAVFVAVHSDGQKVIHHPHAHKDEPLRFEDEEGTTFQRPPDKDEIVRAFRLATAWSVKKRWTAFQTGVFQDILKRFKETERSEGFSISDFKPGTRVQAWELSPELKLDFLKFLQCGCARSSHSELVNEDEVTPMAACSSSDQDAVGSHPGAWESWDKDSFWRNGNSWWNDSSWHGWQSSSWHSSSGSLQWTGSWTGSWKQSDESWQASDEWEEDEDLNSLHKEALSNLGFTSTSAEENIENMQSVMINEFLRTEFEGSSRLLAGLDPARDETAVRTYASLIREIEVSQLRYSHGNISRKFLHGEHRGMDIESLTQQLYHGELQTTEVKPLVGVNWKGAVWVICGNRRCHAMKLYVEWLGPRRPMPKARVILHDFPRLSGIQDEQVRWAFMLKAVSSMNTRSEGRHVQVRRRFR</sequence>
<gene>
    <name evidence="1" type="ORF">EVOR1521_LOCUS3745</name>
</gene>
<keyword evidence="2" id="KW-1185">Reference proteome</keyword>